<dbReference type="Gene3D" id="2.40.70.10">
    <property type="entry name" value="Acid Proteases"/>
    <property type="match status" value="1"/>
</dbReference>
<dbReference type="Gramene" id="OE9A085941T1">
    <property type="protein sequence ID" value="OE9A085941C1"/>
    <property type="gene ID" value="OE9A085941"/>
</dbReference>
<dbReference type="EMBL" id="CACTIH010004362">
    <property type="protein sequence ID" value="CAA2990678.1"/>
    <property type="molecule type" value="Genomic_DNA"/>
</dbReference>
<comment type="caution">
    <text evidence="1">The sequence shown here is derived from an EMBL/GenBank/DDBJ whole genome shotgun (WGS) entry which is preliminary data.</text>
</comment>
<protein>
    <submittedName>
        <fullName evidence="1">Uncharacterized protein</fullName>
    </submittedName>
</protein>
<dbReference type="InterPro" id="IPR021109">
    <property type="entry name" value="Peptidase_aspartic_dom_sf"/>
</dbReference>
<proteinExistence type="predicted"/>
<organism evidence="1 2">
    <name type="scientific">Olea europaea subsp. europaea</name>
    <dbReference type="NCBI Taxonomy" id="158383"/>
    <lineage>
        <taxon>Eukaryota</taxon>
        <taxon>Viridiplantae</taxon>
        <taxon>Streptophyta</taxon>
        <taxon>Embryophyta</taxon>
        <taxon>Tracheophyta</taxon>
        <taxon>Spermatophyta</taxon>
        <taxon>Magnoliopsida</taxon>
        <taxon>eudicotyledons</taxon>
        <taxon>Gunneridae</taxon>
        <taxon>Pentapetalae</taxon>
        <taxon>asterids</taxon>
        <taxon>lamiids</taxon>
        <taxon>Lamiales</taxon>
        <taxon>Oleaceae</taxon>
        <taxon>Oleeae</taxon>
        <taxon>Olea</taxon>
    </lineage>
</organism>
<name>A0A8S0SEZ0_OLEEU</name>
<dbReference type="OrthoDB" id="1934381at2759"/>
<gene>
    <name evidence="1" type="ORF">OLEA9_A085941</name>
</gene>
<dbReference type="AlphaFoldDB" id="A0A8S0SEZ0"/>
<keyword evidence="2" id="KW-1185">Reference proteome</keyword>
<dbReference type="Proteomes" id="UP000594638">
    <property type="component" value="Unassembled WGS sequence"/>
</dbReference>
<reference evidence="1 2" key="1">
    <citation type="submission" date="2019-12" db="EMBL/GenBank/DDBJ databases">
        <authorList>
            <person name="Alioto T."/>
            <person name="Alioto T."/>
            <person name="Gomez Garrido J."/>
        </authorList>
    </citation>
    <scope>NUCLEOTIDE SEQUENCE [LARGE SCALE GENOMIC DNA]</scope>
</reference>
<evidence type="ECO:0000313" key="2">
    <source>
        <dbReference type="Proteomes" id="UP000594638"/>
    </source>
</evidence>
<feature type="non-terminal residue" evidence="1">
    <location>
        <position position="122"/>
    </location>
</feature>
<accession>A0A8S0SEZ0</accession>
<evidence type="ECO:0000313" key="1">
    <source>
        <dbReference type="EMBL" id="CAA2990678.1"/>
    </source>
</evidence>
<sequence length="122" mass="13690">MLNLDPMFDMVNVEDNQPEMIFGPETNGESHDSDVPPFYINLRLHDFVLHNAMFNSGASHNLMPKAIMGKLGLDITQQYHDLYSFDSSSVRCIGLIKNLVVSLDQLPMKNVLMDVVVADIPP</sequence>